<dbReference type="FunCoup" id="G5BWN8">
    <property type="interactions" value="651"/>
</dbReference>
<keyword evidence="4" id="KW-0963">Cytoplasm</keyword>
<evidence type="ECO:0000256" key="13">
    <source>
        <dbReference type="ARBA" id="ARBA00081055"/>
    </source>
</evidence>
<dbReference type="AlphaFoldDB" id="G5BWN8"/>
<dbReference type="eggNOG" id="ENOG502SAN7">
    <property type="taxonomic scope" value="Eukaryota"/>
</dbReference>
<dbReference type="InterPro" id="IPR036834">
    <property type="entry name" value="Bcl-2-like_sf"/>
</dbReference>
<dbReference type="GO" id="GO:0001836">
    <property type="term" value="P:release of cytochrome c from mitochondria"/>
    <property type="evidence" value="ECO:0007669"/>
    <property type="project" value="UniProtKB-ARBA"/>
</dbReference>
<dbReference type="GO" id="GO:0033554">
    <property type="term" value="P:cellular response to stress"/>
    <property type="evidence" value="ECO:0007669"/>
    <property type="project" value="UniProtKB-ARBA"/>
</dbReference>
<feature type="compositionally biased region" description="Polar residues" evidence="14">
    <location>
        <begin position="266"/>
        <end position="292"/>
    </location>
</feature>
<comment type="subunit">
    <text evidence="11">Forms heterodimers either with the pro-apoptotic protein BAX or the anti-apoptotic protein BCL2. Interacts with PLEKHN1.</text>
</comment>
<comment type="function">
    <text evidence="9">Induces caspase activation and apoptosis. Allows the release of cytochrome c.</text>
</comment>
<evidence type="ECO:0000313" key="15">
    <source>
        <dbReference type="EMBL" id="EHB13699.1"/>
    </source>
</evidence>
<sequence>MDAKVGNGAGFRDESITNLLVYSFLHTRNNSNFHPELEALGQELPVGVCLEADHDDELQTDGNRGSRLLYGGRREGDSENQEIIHSIAWHLAEIGDELDRSIQPGLVNQLAMHFRNPGLSEEGRRHYLAATVEEVMQTYATDMEQEKAKLITAMLLVRKVADHTPSLLRDIFHTTVNFINQNLLTYMRDLIRNGVQLPFVCRVSVFMALPKKSQPAFKSQGASVSWALKEVIQASTNRKVNINLKSGVNQAELLEGGQPEKIPRQLSPTTISKRSKGRVSQQSVLTRHQTLVGSEGLGPSKLCEGPGHLR</sequence>
<reference evidence="15 16" key="1">
    <citation type="journal article" date="2011" name="Nature">
        <title>Genome sequencing reveals insights into physiology and longevity of the naked mole rat.</title>
        <authorList>
            <person name="Kim E.B."/>
            <person name="Fang X."/>
            <person name="Fushan A.A."/>
            <person name="Huang Z."/>
            <person name="Lobanov A.V."/>
            <person name="Han L."/>
            <person name="Marino S.M."/>
            <person name="Sun X."/>
            <person name="Turanov A.A."/>
            <person name="Yang P."/>
            <person name="Yim S.H."/>
            <person name="Zhao X."/>
            <person name="Kasaikina M.V."/>
            <person name="Stoletzki N."/>
            <person name="Peng C."/>
            <person name="Polak P."/>
            <person name="Xiong Z."/>
            <person name="Kiezun A."/>
            <person name="Zhu Y."/>
            <person name="Chen Y."/>
            <person name="Kryukov G.V."/>
            <person name="Zhang Q."/>
            <person name="Peshkin L."/>
            <person name="Yang L."/>
            <person name="Bronson R.T."/>
            <person name="Buffenstein R."/>
            <person name="Wang B."/>
            <person name="Han C."/>
            <person name="Li Q."/>
            <person name="Chen L."/>
            <person name="Zhao W."/>
            <person name="Sunyaev S.R."/>
            <person name="Park T.J."/>
            <person name="Zhang G."/>
            <person name="Wang J."/>
            <person name="Gladyshev V.N."/>
        </authorList>
    </citation>
    <scope>NUCLEOTIDE SEQUENCE [LARGE SCALE GENOMIC DNA]</scope>
</reference>
<dbReference type="STRING" id="10181.G5BWN8"/>
<evidence type="ECO:0000256" key="12">
    <source>
        <dbReference type="ARBA" id="ARBA00065681"/>
    </source>
</evidence>
<dbReference type="InterPro" id="IPR020728">
    <property type="entry name" value="Bcl2_BH3_motif_CS"/>
</dbReference>
<dbReference type="Proteomes" id="UP000006813">
    <property type="component" value="Unassembled WGS sequence"/>
</dbReference>
<comment type="subunit">
    <text evidence="12">Interacts with ITCH. Interacts with MTCH2.</text>
</comment>
<keyword evidence="5" id="KW-0053">Apoptosis</keyword>
<evidence type="ECO:0000256" key="2">
    <source>
        <dbReference type="ARBA" id="ARBA00004496"/>
    </source>
</evidence>
<evidence type="ECO:0000313" key="16">
    <source>
        <dbReference type="Proteomes" id="UP000006813"/>
    </source>
</evidence>
<dbReference type="GO" id="GO:0035556">
    <property type="term" value="P:intracellular signal transduction"/>
    <property type="evidence" value="ECO:0007669"/>
    <property type="project" value="UniProtKB-ARBA"/>
</dbReference>
<dbReference type="GO" id="GO:1902110">
    <property type="term" value="P:positive regulation of mitochondrial membrane permeability involved in apoptotic process"/>
    <property type="evidence" value="ECO:0007669"/>
    <property type="project" value="UniProtKB-ARBA"/>
</dbReference>
<name>G5BWN8_HETGA</name>
<organism evidence="15 16">
    <name type="scientific">Heterocephalus glaber</name>
    <name type="common">Naked mole rat</name>
    <dbReference type="NCBI Taxonomy" id="10181"/>
    <lineage>
        <taxon>Eukaryota</taxon>
        <taxon>Metazoa</taxon>
        <taxon>Chordata</taxon>
        <taxon>Craniata</taxon>
        <taxon>Vertebrata</taxon>
        <taxon>Euteleostomi</taxon>
        <taxon>Mammalia</taxon>
        <taxon>Eutheria</taxon>
        <taxon>Euarchontoglires</taxon>
        <taxon>Glires</taxon>
        <taxon>Rodentia</taxon>
        <taxon>Hystricomorpha</taxon>
        <taxon>Bathyergidae</taxon>
        <taxon>Heterocephalus</taxon>
    </lineage>
</organism>
<evidence type="ECO:0000256" key="14">
    <source>
        <dbReference type="SAM" id="MobiDB-lite"/>
    </source>
</evidence>
<dbReference type="GO" id="GO:0005741">
    <property type="term" value="C:mitochondrial outer membrane"/>
    <property type="evidence" value="ECO:0007669"/>
    <property type="project" value="UniProtKB-SubCell"/>
</dbReference>
<dbReference type="FunFam" id="1.10.437.10:FF:000010">
    <property type="entry name" value="BH3-interacting domain death agonist"/>
    <property type="match status" value="1"/>
</dbReference>
<evidence type="ECO:0000256" key="3">
    <source>
        <dbReference type="ARBA" id="ARBA00015802"/>
    </source>
</evidence>
<gene>
    <name evidence="15" type="ORF">GW7_16358</name>
</gene>
<keyword evidence="7" id="KW-0496">Mitochondrion</keyword>
<evidence type="ECO:0000256" key="1">
    <source>
        <dbReference type="ARBA" id="ARBA00004294"/>
    </source>
</evidence>
<evidence type="ECO:0000256" key="4">
    <source>
        <dbReference type="ARBA" id="ARBA00022490"/>
    </source>
</evidence>
<dbReference type="GO" id="GO:0090200">
    <property type="term" value="P:positive regulation of release of cytochrome c from mitochondria"/>
    <property type="evidence" value="ECO:0007669"/>
    <property type="project" value="UniProtKB-ARBA"/>
</dbReference>
<dbReference type="EMBL" id="JH172219">
    <property type="protein sequence ID" value="EHB13699.1"/>
    <property type="molecule type" value="Genomic_DNA"/>
</dbReference>
<keyword evidence="6" id="KW-1000">Mitochondrion outer membrane</keyword>
<comment type="function">
    <text evidence="10">Induces caspases and apoptosis. Counters the protective effect of BCL2.</text>
</comment>
<comment type="subcellular location">
    <subcellularLocation>
        <location evidence="2">Cytoplasm</location>
    </subcellularLocation>
    <subcellularLocation>
        <location evidence="1">Mitochondrion outer membrane</location>
    </subcellularLocation>
</comment>
<feature type="region of interest" description="Disordered" evidence="14">
    <location>
        <begin position="257"/>
        <end position="310"/>
    </location>
</feature>
<keyword evidence="8" id="KW-0472">Membrane</keyword>
<evidence type="ECO:0000256" key="9">
    <source>
        <dbReference type="ARBA" id="ARBA00055577"/>
    </source>
</evidence>
<accession>G5BWN8</accession>
<dbReference type="Gene3D" id="1.10.437.10">
    <property type="entry name" value="Blc2-like"/>
    <property type="match status" value="1"/>
</dbReference>
<dbReference type="PROSITE" id="PS01259">
    <property type="entry name" value="BH3"/>
    <property type="match status" value="1"/>
</dbReference>
<protein>
    <recommendedName>
        <fullName evidence="3">BH3-interacting domain death agonist</fullName>
    </recommendedName>
    <alternativeName>
        <fullName evidence="13">p22 BID</fullName>
    </alternativeName>
</protein>
<evidence type="ECO:0000256" key="11">
    <source>
        <dbReference type="ARBA" id="ARBA00063031"/>
    </source>
</evidence>
<dbReference type="InParanoid" id="G5BWN8"/>
<dbReference type="SUPFAM" id="SSF56854">
    <property type="entry name" value="Bcl-2 inhibitors of programmed cell death"/>
    <property type="match status" value="1"/>
</dbReference>
<evidence type="ECO:0000256" key="6">
    <source>
        <dbReference type="ARBA" id="ARBA00022787"/>
    </source>
</evidence>
<evidence type="ECO:0000256" key="7">
    <source>
        <dbReference type="ARBA" id="ARBA00023128"/>
    </source>
</evidence>
<dbReference type="InterPro" id="IPR010479">
    <property type="entry name" value="BID"/>
</dbReference>
<dbReference type="GO" id="GO:2001244">
    <property type="term" value="P:positive regulation of intrinsic apoptotic signaling pathway"/>
    <property type="evidence" value="ECO:0007669"/>
    <property type="project" value="TreeGrafter"/>
</dbReference>
<dbReference type="GO" id="GO:0005829">
    <property type="term" value="C:cytosol"/>
    <property type="evidence" value="ECO:0007669"/>
    <property type="project" value="TreeGrafter"/>
</dbReference>
<dbReference type="Pfam" id="PF06393">
    <property type="entry name" value="BID"/>
    <property type="match status" value="1"/>
</dbReference>
<dbReference type="PANTHER" id="PTHR35447:SF1">
    <property type="entry name" value="BH3-INTERACTING DOMAIN DEATH AGONIST"/>
    <property type="match status" value="1"/>
</dbReference>
<dbReference type="GO" id="GO:2001238">
    <property type="term" value="P:positive regulation of extrinsic apoptotic signaling pathway"/>
    <property type="evidence" value="ECO:0007669"/>
    <property type="project" value="TreeGrafter"/>
</dbReference>
<dbReference type="PANTHER" id="PTHR35447">
    <property type="entry name" value="BH3-INTERACTING DOMAIN DEATH AGONIST"/>
    <property type="match status" value="1"/>
</dbReference>
<evidence type="ECO:0000256" key="8">
    <source>
        <dbReference type="ARBA" id="ARBA00023136"/>
    </source>
</evidence>
<evidence type="ECO:0000256" key="5">
    <source>
        <dbReference type="ARBA" id="ARBA00022703"/>
    </source>
</evidence>
<proteinExistence type="predicted"/>
<evidence type="ECO:0000256" key="10">
    <source>
        <dbReference type="ARBA" id="ARBA00057135"/>
    </source>
</evidence>